<name>A0A167EDJ2_METRR</name>
<dbReference type="AlphaFoldDB" id="A0A167EDJ2"/>
<evidence type="ECO:0000256" key="2">
    <source>
        <dbReference type="SAM" id="SignalP"/>
    </source>
</evidence>
<evidence type="ECO:0000313" key="4">
    <source>
        <dbReference type="Proteomes" id="UP000243498"/>
    </source>
</evidence>
<accession>A0A167EDJ2</accession>
<dbReference type="Proteomes" id="UP000243498">
    <property type="component" value="Unassembled WGS sequence"/>
</dbReference>
<gene>
    <name evidence="3" type="ORF">NOR_04311</name>
</gene>
<dbReference type="EMBL" id="AZHC01000011">
    <property type="protein sequence ID" value="OAA43736.1"/>
    <property type="molecule type" value="Genomic_DNA"/>
</dbReference>
<feature type="signal peptide" evidence="2">
    <location>
        <begin position="1"/>
        <end position="18"/>
    </location>
</feature>
<keyword evidence="2" id="KW-0732">Signal</keyword>
<proteinExistence type="predicted"/>
<feature type="region of interest" description="Disordered" evidence="1">
    <location>
        <begin position="94"/>
        <end position="176"/>
    </location>
</feature>
<organism evidence="3 4">
    <name type="scientific">Metarhizium rileyi (strain RCEF 4871)</name>
    <name type="common">Nomuraea rileyi</name>
    <dbReference type="NCBI Taxonomy" id="1649241"/>
    <lineage>
        <taxon>Eukaryota</taxon>
        <taxon>Fungi</taxon>
        <taxon>Dikarya</taxon>
        <taxon>Ascomycota</taxon>
        <taxon>Pezizomycotina</taxon>
        <taxon>Sordariomycetes</taxon>
        <taxon>Hypocreomycetidae</taxon>
        <taxon>Hypocreales</taxon>
        <taxon>Clavicipitaceae</taxon>
        <taxon>Metarhizium</taxon>
    </lineage>
</organism>
<reference evidence="3 4" key="1">
    <citation type="journal article" date="2016" name="Genome Biol. Evol.">
        <title>Divergent and convergent evolution of fungal pathogenicity.</title>
        <authorList>
            <person name="Shang Y."/>
            <person name="Xiao G."/>
            <person name="Zheng P."/>
            <person name="Cen K."/>
            <person name="Zhan S."/>
            <person name="Wang C."/>
        </authorList>
    </citation>
    <scope>NUCLEOTIDE SEQUENCE [LARGE SCALE GENOMIC DNA]</scope>
    <source>
        <strain evidence="3 4">RCEF 4871</strain>
    </source>
</reference>
<sequence>MKTCIIILSAAFASFSIAGPVTKRLRKDIPSATELCGPFHGNDKACHYALGQCMLKKPKDIETLLQCVHAAADGVVGRPYGGIDCKPGIQGICRRKEQQKQPEENKEQQQPEENKKQQQQKQPEENKEQQQPEENKKQQQQQKQPEENKKKKSRPPFFAPGTDWHRSGKLTILVPR</sequence>
<comment type="caution">
    <text evidence="3">The sequence shown here is derived from an EMBL/GenBank/DDBJ whole genome shotgun (WGS) entry which is preliminary data.</text>
</comment>
<evidence type="ECO:0000256" key="1">
    <source>
        <dbReference type="SAM" id="MobiDB-lite"/>
    </source>
</evidence>
<feature type="compositionally biased region" description="Basic and acidic residues" evidence="1">
    <location>
        <begin position="94"/>
        <end position="137"/>
    </location>
</feature>
<protein>
    <submittedName>
        <fullName evidence="3">Uncharacterized protein</fullName>
    </submittedName>
</protein>
<keyword evidence="4" id="KW-1185">Reference proteome</keyword>
<evidence type="ECO:0000313" key="3">
    <source>
        <dbReference type="EMBL" id="OAA43736.1"/>
    </source>
</evidence>
<feature type="chain" id="PRO_5007885713" evidence="2">
    <location>
        <begin position="19"/>
        <end position="176"/>
    </location>
</feature>